<evidence type="ECO:0000259" key="9">
    <source>
        <dbReference type="PROSITE" id="PS50893"/>
    </source>
</evidence>
<evidence type="ECO:0000313" key="11">
    <source>
        <dbReference type="Proteomes" id="UP000287969"/>
    </source>
</evidence>
<feature type="domain" description="ABC transporter" evidence="9">
    <location>
        <begin position="2"/>
        <end position="241"/>
    </location>
</feature>
<dbReference type="InterPro" id="IPR018449">
    <property type="entry name" value="NIL_domain"/>
</dbReference>
<keyword evidence="8" id="KW-0472">Membrane</keyword>
<keyword evidence="3" id="KW-1003">Cell membrane</keyword>
<protein>
    <submittedName>
        <fullName evidence="10">ATP-binding cassette domain-containing protein</fullName>
    </submittedName>
</protein>
<dbReference type="GO" id="GO:0016887">
    <property type="term" value="F:ATP hydrolysis activity"/>
    <property type="evidence" value="ECO:0007669"/>
    <property type="project" value="InterPro"/>
</dbReference>
<dbReference type="SUPFAM" id="SSF55021">
    <property type="entry name" value="ACT-like"/>
    <property type="match status" value="1"/>
</dbReference>
<dbReference type="Pfam" id="PF09383">
    <property type="entry name" value="NIL"/>
    <property type="match status" value="1"/>
</dbReference>
<dbReference type="FunFam" id="3.40.50.300:FF:000056">
    <property type="entry name" value="Cell division ATP-binding protein FtsE"/>
    <property type="match status" value="1"/>
</dbReference>
<keyword evidence="5 10" id="KW-0067">ATP-binding</keyword>
<keyword evidence="6" id="KW-1278">Translocase</keyword>
<evidence type="ECO:0000256" key="8">
    <source>
        <dbReference type="ARBA" id="ARBA00023136"/>
    </source>
</evidence>
<sequence length="334" mass="37741">MITIENLSKTYIQDNKKIIALKNINLNIEKGEIFGIIGLSGAGKSTLIRCINRLEEPDSGKIIIDNVNITNLNKNELREERKGIGMIFQSFNLLSSKNVYDNIAFPLRLEKMDKKDIDKRTKELVKYVELEDKINSYPAQLSGGQKQRVAVGRALANNPKVLLSDEGTSALDPITTKSILALLKKIRDEFNVTIIMITHQMEVVKDICDRVAIIENGKIIESNTVEELFRHPKTKISRSFINSLNINTDEFVPLPKIDHGKLIRLSFSKENARKPVVSDMIKKFNISVNILSGNIYDLNKTSVGYLIVQVDGENEEIEKSLSWLNNQGINFEVI</sequence>
<keyword evidence="11" id="KW-1185">Reference proteome</keyword>
<dbReference type="InterPro" id="IPR050086">
    <property type="entry name" value="MetN_ABC_transporter-like"/>
</dbReference>
<keyword evidence="7" id="KW-0029">Amino-acid transport</keyword>
<dbReference type="CDD" id="cd03258">
    <property type="entry name" value="ABC_MetN_methionine_transporter"/>
    <property type="match status" value="1"/>
</dbReference>
<dbReference type="SMART" id="SM00382">
    <property type="entry name" value="AAA"/>
    <property type="match status" value="1"/>
</dbReference>
<evidence type="ECO:0000256" key="6">
    <source>
        <dbReference type="ARBA" id="ARBA00022967"/>
    </source>
</evidence>
<dbReference type="InterPro" id="IPR003593">
    <property type="entry name" value="AAA+_ATPase"/>
</dbReference>
<evidence type="ECO:0000256" key="4">
    <source>
        <dbReference type="ARBA" id="ARBA00022741"/>
    </source>
</evidence>
<dbReference type="Gene3D" id="3.40.50.300">
    <property type="entry name" value="P-loop containing nucleotide triphosphate hydrolases"/>
    <property type="match status" value="1"/>
</dbReference>
<dbReference type="EMBL" id="CP035282">
    <property type="protein sequence ID" value="QAT61274.1"/>
    <property type="molecule type" value="Genomic_DNA"/>
</dbReference>
<dbReference type="SMART" id="SM00930">
    <property type="entry name" value="NIL"/>
    <property type="match status" value="1"/>
</dbReference>
<evidence type="ECO:0000256" key="3">
    <source>
        <dbReference type="ARBA" id="ARBA00022475"/>
    </source>
</evidence>
<evidence type="ECO:0000256" key="7">
    <source>
        <dbReference type="ARBA" id="ARBA00022970"/>
    </source>
</evidence>
<proteinExistence type="inferred from homology"/>
<evidence type="ECO:0000313" key="10">
    <source>
        <dbReference type="EMBL" id="QAT61274.1"/>
    </source>
</evidence>
<gene>
    <name evidence="10" type="ORF">EQM13_06550</name>
</gene>
<evidence type="ECO:0000256" key="1">
    <source>
        <dbReference type="ARBA" id="ARBA00005417"/>
    </source>
</evidence>
<dbReference type="Gene3D" id="3.30.70.260">
    <property type="match status" value="1"/>
</dbReference>
<dbReference type="RefSeq" id="WP_071141295.1">
    <property type="nucleotide sequence ID" value="NZ_CP035282.1"/>
</dbReference>
<dbReference type="PANTHER" id="PTHR43166">
    <property type="entry name" value="AMINO ACID IMPORT ATP-BINDING PROTEIN"/>
    <property type="match status" value="1"/>
</dbReference>
<dbReference type="PANTHER" id="PTHR43166:SF30">
    <property type="entry name" value="METHIONINE IMPORT ATP-BINDING PROTEIN METN"/>
    <property type="match status" value="1"/>
</dbReference>
<accession>A0A410QBM8</accession>
<dbReference type="PROSITE" id="PS50893">
    <property type="entry name" value="ABC_TRANSPORTER_2"/>
    <property type="match status" value="1"/>
</dbReference>
<name>A0A410QBM8_9FIRM</name>
<comment type="similarity">
    <text evidence="1">Belongs to the ABC transporter superfamily.</text>
</comment>
<dbReference type="InterPro" id="IPR027417">
    <property type="entry name" value="P-loop_NTPase"/>
</dbReference>
<dbReference type="InterPro" id="IPR017871">
    <property type="entry name" value="ABC_transporter-like_CS"/>
</dbReference>
<dbReference type="InterPro" id="IPR041701">
    <property type="entry name" value="MetN_ABC"/>
</dbReference>
<dbReference type="Pfam" id="PF00005">
    <property type="entry name" value="ABC_tran"/>
    <property type="match status" value="1"/>
</dbReference>
<dbReference type="GO" id="GO:0006865">
    <property type="term" value="P:amino acid transport"/>
    <property type="evidence" value="ECO:0007669"/>
    <property type="project" value="UniProtKB-KW"/>
</dbReference>
<dbReference type="InterPro" id="IPR045865">
    <property type="entry name" value="ACT-like_dom_sf"/>
</dbReference>
<dbReference type="KEGG" id="spoa:EQM13_06550"/>
<dbReference type="InterPro" id="IPR003439">
    <property type="entry name" value="ABC_transporter-like_ATP-bd"/>
</dbReference>
<evidence type="ECO:0000256" key="2">
    <source>
        <dbReference type="ARBA" id="ARBA00022448"/>
    </source>
</evidence>
<keyword evidence="4" id="KW-0547">Nucleotide-binding</keyword>
<dbReference type="OrthoDB" id="9802264at2"/>
<evidence type="ECO:0000256" key="5">
    <source>
        <dbReference type="ARBA" id="ARBA00022840"/>
    </source>
</evidence>
<keyword evidence="2" id="KW-0813">Transport</keyword>
<organism evidence="10 11">
    <name type="scientific">Acidilutibacter cellobiosedens</name>
    <dbReference type="NCBI Taxonomy" id="2507161"/>
    <lineage>
        <taxon>Bacteria</taxon>
        <taxon>Bacillati</taxon>
        <taxon>Bacillota</taxon>
        <taxon>Tissierellia</taxon>
        <taxon>Tissierellales</taxon>
        <taxon>Acidilutibacteraceae</taxon>
        <taxon>Acidilutibacter</taxon>
    </lineage>
</organism>
<dbReference type="Proteomes" id="UP000287969">
    <property type="component" value="Chromosome"/>
</dbReference>
<dbReference type="PROSITE" id="PS00211">
    <property type="entry name" value="ABC_TRANSPORTER_1"/>
    <property type="match status" value="1"/>
</dbReference>
<dbReference type="GO" id="GO:0005524">
    <property type="term" value="F:ATP binding"/>
    <property type="evidence" value="ECO:0007669"/>
    <property type="project" value="UniProtKB-KW"/>
</dbReference>
<dbReference type="SUPFAM" id="SSF52540">
    <property type="entry name" value="P-loop containing nucleoside triphosphate hydrolases"/>
    <property type="match status" value="1"/>
</dbReference>
<dbReference type="GO" id="GO:0005886">
    <property type="term" value="C:plasma membrane"/>
    <property type="evidence" value="ECO:0007669"/>
    <property type="project" value="UniProtKB-ARBA"/>
</dbReference>
<dbReference type="AlphaFoldDB" id="A0A410QBM8"/>
<reference evidence="11" key="1">
    <citation type="submission" date="2019-01" db="EMBL/GenBank/DDBJ databases">
        <title>Draft genomes of a novel of Sporanaerobacter strains.</title>
        <authorList>
            <person name="Ma S."/>
        </authorList>
    </citation>
    <scope>NUCLEOTIDE SEQUENCE [LARGE SCALE GENOMIC DNA]</scope>
    <source>
        <strain evidence="11">NJN-17</strain>
    </source>
</reference>